<dbReference type="OrthoDB" id="4436468at2"/>
<dbReference type="InterPro" id="IPR015424">
    <property type="entry name" value="PyrdxlP-dep_Trfase"/>
</dbReference>
<name>A0A1B7LWF4_9MICC</name>
<dbReference type="GO" id="GO:0030170">
    <property type="term" value="F:pyridoxal phosphate binding"/>
    <property type="evidence" value="ECO:0007669"/>
    <property type="project" value="InterPro"/>
</dbReference>
<evidence type="ECO:0000256" key="4">
    <source>
        <dbReference type="ARBA" id="ARBA00022679"/>
    </source>
</evidence>
<keyword evidence="3 8" id="KW-0032">Aminotransferase</keyword>
<evidence type="ECO:0000256" key="5">
    <source>
        <dbReference type="ARBA" id="ARBA00022898"/>
    </source>
</evidence>
<evidence type="ECO:0000313" key="9">
    <source>
        <dbReference type="Proteomes" id="UP000078292"/>
    </source>
</evidence>
<dbReference type="Pfam" id="PF00155">
    <property type="entry name" value="Aminotran_1_2"/>
    <property type="match status" value="1"/>
</dbReference>
<comment type="cofactor">
    <cofactor evidence="1">
        <name>pyridoxal 5'-phosphate</name>
        <dbReference type="ChEBI" id="CHEBI:597326"/>
    </cofactor>
</comment>
<keyword evidence="4 8" id="KW-0808">Transferase</keyword>
<keyword evidence="9" id="KW-1185">Reference proteome</keyword>
<dbReference type="Gene3D" id="3.90.1150.10">
    <property type="entry name" value="Aspartate Aminotransferase, domain 1"/>
    <property type="match status" value="1"/>
</dbReference>
<dbReference type="InterPro" id="IPR015421">
    <property type="entry name" value="PyrdxlP-dep_Trfase_major"/>
</dbReference>
<dbReference type="InterPro" id="IPR051926">
    <property type="entry name" value="Ala_Aminotransferase"/>
</dbReference>
<evidence type="ECO:0000259" key="7">
    <source>
        <dbReference type="Pfam" id="PF00155"/>
    </source>
</evidence>
<feature type="domain" description="Aminotransferase class I/classII large" evidence="7">
    <location>
        <begin position="39"/>
        <end position="385"/>
    </location>
</feature>
<dbReference type="PANTHER" id="PTHR43488:SF2">
    <property type="entry name" value="GLUTAMATE-PYRUVATE AMINOTRANSFERASE ALAA"/>
    <property type="match status" value="1"/>
</dbReference>
<organism evidence="8 9">
    <name type="scientific">Enteractinococcus helveticum</name>
    <dbReference type="NCBI Taxonomy" id="1837282"/>
    <lineage>
        <taxon>Bacteria</taxon>
        <taxon>Bacillati</taxon>
        <taxon>Actinomycetota</taxon>
        <taxon>Actinomycetes</taxon>
        <taxon>Micrococcales</taxon>
        <taxon>Micrococcaceae</taxon>
    </lineage>
</organism>
<dbReference type="PANTHER" id="PTHR43488">
    <property type="entry name" value="GLUTAMATE-PYRUVATE AMINOTRANSFERASE ALAA"/>
    <property type="match status" value="1"/>
</dbReference>
<proteinExistence type="inferred from homology"/>
<sequence>MPRTYRDIRQSSKLLNVRYDVRGPILEEAQRLEAAGQRIMRLNIGNPAPFGFEAPNEILKDMIANLPDAQGYSDSKGITSARRAVSQYYETEGIMDIRSDDVYIGNGVSEMISMVLQALLDDGDEVLIPAPDYPLWTGATTLSGGHAVHYRTVEEEGWVPDLEHIESRVSERTKAIVIINPNNPTGAVYDQETLEGIFEIARRYGLVVLSDEIYEKILYEDAKHIHAASIADDVLVLTFSGLSKAYRVAGYRAGWVAVSGAKHRATDFLEGLTLLANMRMCSNVPAQHVIQTALGGYQSINDLILPGGRLLEQRNVATKLLRDIPGVTVQEPHGALYVFPKLDPELYPIKNDESFVIELLRQQQILVSHGGAFNYPDTDHFRLVTLPSVRQLTDGIGRIAEFLEDYRYRHATV</sequence>
<evidence type="ECO:0000256" key="3">
    <source>
        <dbReference type="ARBA" id="ARBA00022576"/>
    </source>
</evidence>
<dbReference type="AlphaFoldDB" id="A0A1B7LWF4"/>
<comment type="caution">
    <text evidence="8">The sequence shown here is derived from an EMBL/GenBank/DDBJ whole genome shotgun (WGS) entry which is preliminary data.</text>
</comment>
<dbReference type="Gene3D" id="3.40.640.10">
    <property type="entry name" value="Type I PLP-dependent aspartate aminotransferase-like (Major domain)"/>
    <property type="match status" value="1"/>
</dbReference>
<dbReference type="Proteomes" id="UP000078292">
    <property type="component" value="Unassembled WGS sequence"/>
</dbReference>
<accession>A0A1B7LWF4</accession>
<dbReference type="SUPFAM" id="SSF53383">
    <property type="entry name" value="PLP-dependent transferases"/>
    <property type="match status" value="1"/>
</dbReference>
<dbReference type="RefSeq" id="WP_043058681.1">
    <property type="nucleotide sequence ID" value="NZ_LXEY01000022.1"/>
</dbReference>
<comment type="similarity">
    <text evidence="2">Belongs to the class-I pyridoxal-phosphate-dependent aminotransferase family.</text>
</comment>
<dbReference type="InterPro" id="IPR015422">
    <property type="entry name" value="PyrdxlP-dep_Trfase_small"/>
</dbReference>
<evidence type="ECO:0000313" key="8">
    <source>
        <dbReference type="EMBL" id="OAV59373.1"/>
    </source>
</evidence>
<dbReference type="EC" id="2.6.1.2" evidence="6"/>
<evidence type="ECO:0000256" key="2">
    <source>
        <dbReference type="ARBA" id="ARBA00007441"/>
    </source>
</evidence>
<evidence type="ECO:0000256" key="6">
    <source>
        <dbReference type="ARBA" id="ARBA00026106"/>
    </source>
</evidence>
<dbReference type="EMBL" id="LXEY01000022">
    <property type="protein sequence ID" value="OAV59373.1"/>
    <property type="molecule type" value="Genomic_DNA"/>
</dbReference>
<keyword evidence="5" id="KW-0663">Pyridoxal phosphate</keyword>
<gene>
    <name evidence="8" type="ORF">A6F49_16095</name>
</gene>
<dbReference type="STRING" id="1837282.A6F49_16095"/>
<protein>
    <recommendedName>
        <fullName evidence="6">alanine transaminase</fullName>
        <ecNumber evidence="6">2.6.1.2</ecNumber>
    </recommendedName>
</protein>
<dbReference type="GO" id="GO:0004021">
    <property type="term" value="F:L-alanine:2-oxoglutarate aminotransferase activity"/>
    <property type="evidence" value="ECO:0007669"/>
    <property type="project" value="UniProtKB-EC"/>
</dbReference>
<reference evidence="8 9" key="1">
    <citation type="submission" date="2016-04" db="EMBL/GenBank/DDBJ databases">
        <title>First whole genome shotgun sequence of the bacterium Enteractinococcus sp. strain UASWS1574.</title>
        <authorList>
            <person name="Crovadore J."/>
            <person name="Chablais R."/>
            <person name="Lefort F."/>
        </authorList>
    </citation>
    <scope>NUCLEOTIDE SEQUENCE [LARGE SCALE GENOMIC DNA]</scope>
    <source>
        <strain evidence="8 9">UASWS1574</strain>
    </source>
</reference>
<dbReference type="CDD" id="cd00609">
    <property type="entry name" value="AAT_like"/>
    <property type="match status" value="1"/>
</dbReference>
<dbReference type="InterPro" id="IPR004839">
    <property type="entry name" value="Aminotransferase_I/II_large"/>
</dbReference>
<evidence type="ECO:0000256" key="1">
    <source>
        <dbReference type="ARBA" id="ARBA00001933"/>
    </source>
</evidence>